<dbReference type="SMART" id="SM00267">
    <property type="entry name" value="GGDEF"/>
    <property type="match status" value="1"/>
</dbReference>
<feature type="transmembrane region" description="Helical" evidence="9">
    <location>
        <begin position="89"/>
        <end position="111"/>
    </location>
</feature>
<evidence type="ECO:0007829" key="13">
    <source>
        <dbReference type="PDB" id="8QJ3"/>
    </source>
</evidence>
<organism evidence="11 12">
    <name type="scientific">Shewanella denitrificans (strain OS217 / ATCC BAA-1090 / DSM 15013)</name>
    <dbReference type="NCBI Taxonomy" id="318161"/>
    <lineage>
        <taxon>Bacteria</taxon>
        <taxon>Pseudomonadati</taxon>
        <taxon>Pseudomonadota</taxon>
        <taxon>Gammaproteobacteria</taxon>
        <taxon>Alteromonadales</taxon>
        <taxon>Shewanellaceae</taxon>
        <taxon>Shewanella</taxon>
    </lineage>
</organism>
<dbReference type="EMDB" id="EMD-18549"/>
<dbReference type="Gene3D" id="1.10.3430.10">
    <property type="entry name" value="Ammonium transporter AmtB like domains"/>
    <property type="match status" value="1"/>
</dbReference>
<feature type="transmembrane region" description="Helical" evidence="9">
    <location>
        <begin position="233"/>
        <end position="254"/>
    </location>
</feature>
<evidence type="ECO:0000256" key="2">
    <source>
        <dbReference type="ARBA" id="ARBA00004141"/>
    </source>
</evidence>
<dbReference type="InterPro" id="IPR029787">
    <property type="entry name" value="Nucleotide_cyclase"/>
</dbReference>
<keyword evidence="13 14" id="KW-0002">3D-structure</keyword>
<keyword evidence="5 9" id="KW-0812">Transmembrane</keyword>
<keyword evidence="8 9" id="KW-0924">Ammonia transport</keyword>
<dbReference type="Proteomes" id="UP000001982">
    <property type="component" value="Chromosome"/>
</dbReference>
<evidence type="ECO:0007829" key="14">
    <source>
        <dbReference type="PDB" id="8QJ4"/>
    </source>
</evidence>
<dbReference type="InterPro" id="IPR043128">
    <property type="entry name" value="Rev_trsase/Diguanyl_cyclase"/>
</dbReference>
<dbReference type="SUPFAM" id="SSF55073">
    <property type="entry name" value="Nucleotide cyclase"/>
    <property type="match status" value="1"/>
</dbReference>
<dbReference type="AlphaFoldDB" id="Q12R70"/>
<comment type="similarity">
    <text evidence="3 9">Belongs to the ammonia transporter channel (TC 1.A.11.2) family.</text>
</comment>
<dbReference type="SUPFAM" id="SSF111352">
    <property type="entry name" value="Ammonium transporter"/>
    <property type="match status" value="1"/>
</dbReference>
<feature type="transmembrane region" description="Helical" evidence="9">
    <location>
        <begin position="159"/>
        <end position="183"/>
    </location>
</feature>
<dbReference type="PDB" id="8QJ4">
    <property type="method" value="X-ray"/>
    <property type="resolution" value="1.70 A"/>
    <property type="chains" value="A/B=1-644"/>
</dbReference>
<proteinExistence type="evidence at protein level"/>
<dbReference type="KEGG" id="sdn:Sden_0766"/>
<evidence type="ECO:0000313" key="12">
    <source>
        <dbReference type="Proteomes" id="UP000001982"/>
    </source>
</evidence>
<feature type="transmembrane region" description="Helical" evidence="9">
    <location>
        <begin position="49"/>
        <end position="69"/>
    </location>
</feature>
<dbReference type="eggNOG" id="COG0004">
    <property type="taxonomic scope" value="Bacteria"/>
</dbReference>
<name>Q12R70_SHEDO</name>
<keyword evidence="6 9" id="KW-1133">Transmembrane helix</keyword>
<dbReference type="STRING" id="318161.Sden_0766"/>
<sequence length="644" mass="70774">MSESFLLNLWILLCACLVLIMQAGFTCFESGNVRNKNSVNVALKNVSDFCVCAVCYWAFGYALMYGNSIDGIVGANGFFYSTTTNSHETSFFLFQLMFCCTSATIISGAVAERMRFTGYILVTLLAASLIYPLFGHWAWGGRILGSETSTPGWLEQLGFIDFAGATVVHSVGGWMALACVLIIGPRLGRFNNKHGVNQIFGDNLPLTALGTFLLFLGWFGFNGGSYGKIDDMLSSVFVNTALGGTFGGFVVLLICIWQQSLLSIRFVLNGVLAGLVAITASANSISSIDAATIGGISGALSFFATILLEKCKIDDVVSVVPVHLIGGIWGTLALAIFADGQYFIAGNSRVDQFLIQLLGVVTCGIFAFGLPYMLIRLLNRVYPLRVSPRVEILGLNFGEFGLKSETFNFLKQMRKNKNSHKNKQAVSVDFFSDIGLIEAEYNAFLEVINLQQRQADINSHRLSRLAKTDHLTRLNNRLGFDECYDSEWLRMRREKKPFSLLLIDIDHFKLYNDHYGHPRGDQCLQQVALVLASTAKRPADCCARVGGEEFAILLPDTDSEAGEKIANDINIRLKALEIPHLSSPIMPYVTVSIGIATLTPERYDSLDQAYLYQCADDALYSAKQAGRNGVKAVIIDEAHEQTKK</sequence>
<evidence type="ECO:0000256" key="8">
    <source>
        <dbReference type="ARBA" id="ARBA00023177"/>
    </source>
</evidence>
<dbReference type="GO" id="GO:0003824">
    <property type="term" value="F:catalytic activity"/>
    <property type="evidence" value="ECO:0007669"/>
    <property type="project" value="UniProtKB-ARBA"/>
</dbReference>
<dbReference type="InterPro" id="IPR000160">
    <property type="entry name" value="GGDEF_dom"/>
</dbReference>
<evidence type="ECO:0000256" key="5">
    <source>
        <dbReference type="ARBA" id="ARBA00022692"/>
    </source>
</evidence>
<reference evidence="13 14" key="2">
    <citation type="journal article" date="2024" name="Sci. Adv.">
        <title>How sensor Amt-like proteins integrate ammonium signals.</title>
        <authorList>
            <person name="Pfluger T."/>
            <person name="Gschell M."/>
            <person name="Zhang L."/>
            <person name="Shnitsar V."/>
            <person name="Zabadne A.J."/>
            <person name="Zierep P."/>
            <person name="Gunther S."/>
            <person name="Einsle O."/>
            <person name="Andrade S.L.A."/>
        </authorList>
    </citation>
    <scope>X-RAY CRYSTALLOGRAPHY (1.70 ANGSTROMS)</scope>
</reference>
<dbReference type="CDD" id="cd01949">
    <property type="entry name" value="GGDEF"/>
    <property type="match status" value="1"/>
</dbReference>
<dbReference type="SMR" id="Q12R70"/>
<dbReference type="EMBL" id="CP000302">
    <property type="protein sequence ID" value="ABE54056.1"/>
    <property type="molecule type" value="Genomic_DNA"/>
</dbReference>
<evidence type="ECO:0000313" key="11">
    <source>
        <dbReference type="EMBL" id="ABE54056.1"/>
    </source>
</evidence>
<dbReference type="Pfam" id="PF00909">
    <property type="entry name" value="Ammonium_transp"/>
    <property type="match status" value="1"/>
</dbReference>
<feature type="transmembrane region" description="Helical" evidence="9">
    <location>
        <begin position="118"/>
        <end position="139"/>
    </location>
</feature>
<dbReference type="PROSITE" id="PS50887">
    <property type="entry name" value="GGDEF"/>
    <property type="match status" value="1"/>
</dbReference>
<evidence type="ECO:0000256" key="4">
    <source>
        <dbReference type="ARBA" id="ARBA00022448"/>
    </source>
</evidence>
<dbReference type="RefSeq" id="WP_011495221.1">
    <property type="nucleotide sequence ID" value="NC_007954.1"/>
</dbReference>
<dbReference type="NCBIfam" id="TIGR00836">
    <property type="entry name" value="amt"/>
    <property type="match status" value="1"/>
</dbReference>
<dbReference type="Gene3D" id="3.30.70.270">
    <property type="match status" value="1"/>
</dbReference>
<gene>
    <name evidence="11" type="ordered locus">Sden_0766</name>
</gene>
<keyword evidence="4 9" id="KW-0813">Transport</keyword>
<keyword evidence="7 9" id="KW-0472">Membrane</keyword>
<evidence type="ECO:0000256" key="9">
    <source>
        <dbReference type="RuleBase" id="RU362002"/>
    </source>
</evidence>
<dbReference type="PDB" id="8QJ3">
    <property type="method" value="X-ray"/>
    <property type="resolution" value="1.90 A"/>
    <property type="chains" value="A/B=1-644"/>
</dbReference>
<dbReference type="InterPro" id="IPR024041">
    <property type="entry name" value="NH4_transpt_AmtB-like_dom"/>
</dbReference>
<dbReference type="PANTHER" id="PTHR11730:SF6">
    <property type="entry name" value="AMMONIUM TRANSPORTER"/>
    <property type="match status" value="1"/>
</dbReference>
<dbReference type="FunFam" id="3.30.70.270:FF:000001">
    <property type="entry name" value="Diguanylate cyclase domain protein"/>
    <property type="match status" value="1"/>
</dbReference>
<evidence type="ECO:0000256" key="1">
    <source>
        <dbReference type="ARBA" id="ARBA00001946"/>
    </source>
</evidence>
<feature type="transmembrane region" description="Helical" evidence="9">
    <location>
        <begin position="6"/>
        <end position="28"/>
    </location>
</feature>
<comment type="cofactor">
    <cofactor evidence="1">
        <name>Mg(2+)</name>
        <dbReference type="ChEBI" id="CHEBI:18420"/>
    </cofactor>
</comment>
<evidence type="ECO:0000259" key="10">
    <source>
        <dbReference type="PROSITE" id="PS50887"/>
    </source>
</evidence>
<protein>
    <recommendedName>
        <fullName evidence="9">Ammonium transporter</fullName>
    </recommendedName>
</protein>
<comment type="subcellular location">
    <subcellularLocation>
        <location evidence="9">Cell membrane</location>
        <topology evidence="9">Multi-pass membrane protein</topology>
    </subcellularLocation>
    <subcellularLocation>
        <location evidence="2">Membrane</location>
        <topology evidence="2">Multi-pass membrane protein</topology>
    </subcellularLocation>
</comment>
<feature type="transmembrane region" description="Helical" evidence="9">
    <location>
        <begin position="266"/>
        <end position="285"/>
    </location>
</feature>
<accession>Q12R70</accession>
<feature type="domain" description="GGDEF" evidence="10">
    <location>
        <begin position="496"/>
        <end position="635"/>
    </location>
</feature>
<dbReference type="Pfam" id="PF00990">
    <property type="entry name" value="GGDEF"/>
    <property type="match status" value="1"/>
</dbReference>
<feature type="transmembrane region" description="Helical" evidence="9">
    <location>
        <begin position="316"/>
        <end position="338"/>
    </location>
</feature>
<dbReference type="OrthoDB" id="2521613at2"/>
<dbReference type="GO" id="GO:0097272">
    <property type="term" value="P:ammonium homeostasis"/>
    <property type="evidence" value="ECO:0007669"/>
    <property type="project" value="TreeGrafter"/>
</dbReference>
<evidence type="ECO:0000256" key="6">
    <source>
        <dbReference type="ARBA" id="ARBA00022989"/>
    </source>
</evidence>
<keyword evidence="12" id="KW-1185">Reference proteome</keyword>
<evidence type="ECO:0000256" key="3">
    <source>
        <dbReference type="ARBA" id="ARBA00005887"/>
    </source>
</evidence>
<dbReference type="InterPro" id="IPR029020">
    <property type="entry name" value="Ammonium/urea_transptr"/>
</dbReference>
<dbReference type="InterPro" id="IPR001905">
    <property type="entry name" value="Ammonium_transpt"/>
</dbReference>
<dbReference type="GO" id="GO:0005886">
    <property type="term" value="C:plasma membrane"/>
    <property type="evidence" value="ECO:0007669"/>
    <property type="project" value="UniProtKB-SubCell"/>
</dbReference>
<dbReference type="NCBIfam" id="TIGR00254">
    <property type="entry name" value="GGDEF"/>
    <property type="match status" value="1"/>
</dbReference>
<dbReference type="eggNOG" id="COG3706">
    <property type="taxonomic scope" value="Bacteria"/>
</dbReference>
<reference evidence="11 12" key="1">
    <citation type="submission" date="2006-03" db="EMBL/GenBank/DDBJ databases">
        <title>Complete sequence of Shewanella denitrificans OS217.</title>
        <authorList>
            <consortium name="US DOE Joint Genome Institute"/>
            <person name="Copeland A."/>
            <person name="Lucas S."/>
            <person name="Lapidus A."/>
            <person name="Barry K."/>
            <person name="Detter J.C."/>
            <person name="Glavina del Rio T."/>
            <person name="Hammon N."/>
            <person name="Israni S."/>
            <person name="Dalin E."/>
            <person name="Tice H."/>
            <person name="Pitluck S."/>
            <person name="Brettin T."/>
            <person name="Bruce D."/>
            <person name="Han C."/>
            <person name="Tapia R."/>
            <person name="Gilna P."/>
            <person name="Kiss H."/>
            <person name="Schmutz J."/>
            <person name="Larimer F."/>
            <person name="Land M."/>
            <person name="Hauser L."/>
            <person name="Kyrpides N."/>
            <person name="Lykidis A."/>
            <person name="Richardson P."/>
        </authorList>
    </citation>
    <scope>NUCLEOTIDE SEQUENCE [LARGE SCALE GENOMIC DNA]</scope>
    <source>
        <strain evidence="12">OS217 / ATCC BAA-1090 / DSM 15013</strain>
    </source>
</reference>
<dbReference type="GO" id="GO:0008519">
    <property type="term" value="F:ammonium channel activity"/>
    <property type="evidence" value="ECO:0007669"/>
    <property type="project" value="InterPro"/>
</dbReference>
<dbReference type="PDB" id="8QPF">
    <property type="method" value="EM"/>
    <property type="resolution" value="2.53 A"/>
    <property type="chains" value="A/B/C=1-644"/>
</dbReference>
<evidence type="ECO:0000256" key="7">
    <source>
        <dbReference type="ARBA" id="ARBA00023136"/>
    </source>
</evidence>
<dbReference type="HOGENOM" id="CLU_000445_33_6_6"/>
<feature type="transmembrane region" description="Helical" evidence="9">
    <location>
        <begin position="353"/>
        <end position="375"/>
    </location>
</feature>
<dbReference type="PANTHER" id="PTHR11730">
    <property type="entry name" value="AMMONIUM TRANSPORTER"/>
    <property type="match status" value="1"/>
</dbReference>
<feature type="transmembrane region" description="Helical" evidence="9">
    <location>
        <begin position="291"/>
        <end position="309"/>
    </location>
</feature>
<feature type="transmembrane region" description="Helical" evidence="9">
    <location>
        <begin position="204"/>
        <end position="221"/>
    </location>
</feature>